<dbReference type="InterPro" id="IPR001763">
    <property type="entry name" value="Rhodanese-like_dom"/>
</dbReference>
<dbReference type="InterPro" id="IPR036873">
    <property type="entry name" value="Rhodanese-like_dom_sf"/>
</dbReference>
<dbReference type="Gene3D" id="2.60.40.10">
    <property type="entry name" value="Immunoglobulins"/>
    <property type="match status" value="1"/>
</dbReference>
<evidence type="ECO:0000313" key="3">
    <source>
        <dbReference type="Proteomes" id="UP000231143"/>
    </source>
</evidence>
<dbReference type="Gene3D" id="3.40.250.10">
    <property type="entry name" value="Rhodanese-like domain"/>
    <property type="match status" value="1"/>
</dbReference>
<reference evidence="2 3" key="1">
    <citation type="submission" date="2017-09" db="EMBL/GenBank/DDBJ databases">
        <title>Depth-based differentiation of microbial function through sediment-hosted aquifers and enrichment of novel symbionts in the deep terrestrial subsurface.</title>
        <authorList>
            <person name="Probst A.J."/>
            <person name="Ladd B."/>
            <person name="Jarett J.K."/>
            <person name="Geller-Mcgrath D.E."/>
            <person name="Sieber C.M."/>
            <person name="Emerson J.B."/>
            <person name="Anantharaman K."/>
            <person name="Thomas B.C."/>
            <person name="Malmstrom R."/>
            <person name="Stieglmeier M."/>
            <person name="Klingl A."/>
            <person name="Woyke T."/>
            <person name="Ryan C.M."/>
            <person name="Banfield J.F."/>
        </authorList>
    </citation>
    <scope>NUCLEOTIDE SEQUENCE [LARGE SCALE GENOMIC DNA]</scope>
    <source>
        <strain evidence="2">CG22_combo_CG10-13_8_21_14_all_36_13</strain>
    </source>
</reference>
<dbReference type="PANTHER" id="PTHR43031">
    <property type="entry name" value="FAD-DEPENDENT OXIDOREDUCTASE"/>
    <property type="match status" value="1"/>
</dbReference>
<comment type="caution">
    <text evidence="2">The sequence shown here is derived from an EMBL/GenBank/DDBJ whole genome shotgun (WGS) entry which is preliminary data.</text>
</comment>
<dbReference type="PROSITE" id="PS50206">
    <property type="entry name" value="RHODANESE_3"/>
    <property type="match status" value="1"/>
</dbReference>
<gene>
    <name evidence="2" type="ORF">COW81_01105</name>
</gene>
<dbReference type="Pfam" id="PF00581">
    <property type="entry name" value="Rhodanese"/>
    <property type="match status" value="1"/>
</dbReference>
<dbReference type="AlphaFoldDB" id="A0A2H0E029"/>
<dbReference type="InterPro" id="IPR050229">
    <property type="entry name" value="GlpE_sulfurtransferase"/>
</dbReference>
<dbReference type="Pfam" id="PF07610">
    <property type="entry name" value="DUF1573"/>
    <property type="match status" value="1"/>
</dbReference>
<evidence type="ECO:0000313" key="2">
    <source>
        <dbReference type="EMBL" id="PIP87299.1"/>
    </source>
</evidence>
<evidence type="ECO:0000259" key="1">
    <source>
        <dbReference type="PROSITE" id="PS50206"/>
    </source>
</evidence>
<dbReference type="EMBL" id="PCTT01000013">
    <property type="protein sequence ID" value="PIP87299.1"/>
    <property type="molecule type" value="Genomic_DNA"/>
</dbReference>
<proteinExistence type="predicted"/>
<dbReference type="PANTHER" id="PTHR43031:SF1">
    <property type="entry name" value="PYRIDINE NUCLEOTIDE-DISULPHIDE OXIDOREDUCTASE"/>
    <property type="match status" value="1"/>
</dbReference>
<sequence>MKNRNAITVIVLVLILGGVLIVSKNKTFKNLDSSESIGHRDSVAIYEISPSEVVEKIKNKEDIILLDVRTLEEYKEIHLQNALLLPVEELSQGTLDNIGLGQGSKDKEIIIYCRSGARSKIAHDIMKSLGYTNIKSVYGGMVHWQEDSYPFTEAEEYTENTQIRLDENKIDAPIIIFNKTTYDFGNIPKSQGVIKTIFEIQNKGNKILEIGELSTSCGCTTASISESSIEPNKKAVLTVFFDPDFHTEPVGEITRTVFIPTNDPKMPEAEVKIKVDILEDE</sequence>
<accession>A0A2H0E029</accession>
<feature type="domain" description="Rhodanese" evidence="1">
    <location>
        <begin position="59"/>
        <end position="153"/>
    </location>
</feature>
<organism evidence="2 3">
    <name type="scientific">Candidatus Campbellbacteria bacterium CG22_combo_CG10-13_8_21_14_all_36_13</name>
    <dbReference type="NCBI Taxonomy" id="1974529"/>
    <lineage>
        <taxon>Bacteria</taxon>
        <taxon>Candidatus Campbelliibacteriota</taxon>
    </lineage>
</organism>
<protein>
    <recommendedName>
        <fullName evidence="1">Rhodanese domain-containing protein</fullName>
    </recommendedName>
</protein>
<dbReference type="InterPro" id="IPR011467">
    <property type="entry name" value="DUF1573"/>
</dbReference>
<name>A0A2H0E029_9BACT</name>
<dbReference type="Proteomes" id="UP000231143">
    <property type="component" value="Unassembled WGS sequence"/>
</dbReference>
<dbReference type="SMART" id="SM00450">
    <property type="entry name" value="RHOD"/>
    <property type="match status" value="1"/>
</dbReference>
<dbReference type="SUPFAM" id="SSF52821">
    <property type="entry name" value="Rhodanese/Cell cycle control phosphatase"/>
    <property type="match status" value="1"/>
</dbReference>
<dbReference type="InterPro" id="IPR013783">
    <property type="entry name" value="Ig-like_fold"/>
</dbReference>
<dbReference type="CDD" id="cd00158">
    <property type="entry name" value="RHOD"/>
    <property type="match status" value="1"/>
</dbReference>